<evidence type="ECO:0000313" key="1">
    <source>
        <dbReference type="EMBL" id="SMP92346.1"/>
    </source>
</evidence>
<protein>
    <submittedName>
        <fullName evidence="1">Uncharacterized protein</fullName>
    </submittedName>
</protein>
<comment type="caution">
    <text evidence="1">The sequence shown here is derived from an EMBL/GenBank/DDBJ whole genome shotgun (WGS) entry which is preliminary data.</text>
</comment>
<sequence>MEAMIDHLIGAPKKTVIIMLGKPQNDFKDEIVYIAKSYFLIYIKGNFICSFIRDG</sequence>
<keyword evidence="2" id="KW-1185">Reference proteome</keyword>
<reference evidence="1 2" key="1">
    <citation type="submission" date="2017-05" db="EMBL/GenBank/DDBJ databases">
        <authorList>
            <person name="Varghese N."/>
            <person name="Submissions S."/>
        </authorList>
    </citation>
    <scope>NUCLEOTIDE SEQUENCE [LARGE SCALE GENOMIC DNA]</scope>
    <source>
        <strain evidence="1 2">DSM 18015</strain>
    </source>
</reference>
<proteinExistence type="predicted"/>
<accession>A0ABY1R1I1</accession>
<name>A0ABY1R1I1_9FLAO</name>
<evidence type="ECO:0000313" key="2">
    <source>
        <dbReference type="Proteomes" id="UP001158050"/>
    </source>
</evidence>
<organism evidence="1 2">
    <name type="scientific">Epilithonimonas pallida</name>
    <dbReference type="NCBI Taxonomy" id="373671"/>
    <lineage>
        <taxon>Bacteria</taxon>
        <taxon>Pseudomonadati</taxon>
        <taxon>Bacteroidota</taxon>
        <taxon>Flavobacteriia</taxon>
        <taxon>Flavobacteriales</taxon>
        <taxon>Weeksellaceae</taxon>
        <taxon>Chryseobacterium group</taxon>
        <taxon>Epilithonimonas</taxon>
    </lineage>
</organism>
<dbReference type="Proteomes" id="UP001158050">
    <property type="component" value="Unassembled WGS sequence"/>
</dbReference>
<gene>
    <name evidence="1" type="ORF">SAMN05421679_1045</name>
</gene>
<dbReference type="EMBL" id="FXUO01000004">
    <property type="protein sequence ID" value="SMP92346.1"/>
    <property type="molecule type" value="Genomic_DNA"/>
</dbReference>